<dbReference type="PANTHER" id="PTHR34294:SF1">
    <property type="entry name" value="TRANSCRIPTIONAL REGULATOR LSRR"/>
    <property type="match status" value="1"/>
</dbReference>
<dbReference type="Proteomes" id="UP001501138">
    <property type="component" value="Unassembled WGS sequence"/>
</dbReference>
<evidence type="ECO:0000256" key="2">
    <source>
        <dbReference type="ARBA" id="ARBA00023015"/>
    </source>
</evidence>
<keyword evidence="4" id="KW-0804">Transcription</keyword>
<name>A0ABN2JEG9_9MICO</name>
<accession>A0ABN2JEG9</accession>
<dbReference type="InterPro" id="IPR036388">
    <property type="entry name" value="WH-like_DNA-bd_sf"/>
</dbReference>
<organism evidence="6 7">
    <name type="scientific">Isoptericola hypogeus</name>
    <dbReference type="NCBI Taxonomy" id="300179"/>
    <lineage>
        <taxon>Bacteria</taxon>
        <taxon>Bacillati</taxon>
        <taxon>Actinomycetota</taxon>
        <taxon>Actinomycetes</taxon>
        <taxon>Micrococcales</taxon>
        <taxon>Promicromonosporaceae</taxon>
        <taxon>Isoptericola</taxon>
    </lineage>
</organism>
<dbReference type="InterPro" id="IPR037171">
    <property type="entry name" value="NagB/RpiA_transferase-like"/>
</dbReference>
<dbReference type="Pfam" id="PF04198">
    <property type="entry name" value="Sugar-bind"/>
    <property type="match status" value="1"/>
</dbReference>
<comment type="caution">
    <text evidence="6">The sequence shown here is derived from an EMBL/GenBank/DDBJ whole genome shotgun (WGS) entry which is preliminary data.</text>
</comment>
<dbReference type="SUPFAM" id="SSF100950">
    <property type="entry name" value="NagB/RpiA/CoA transferase-like"/>
    <property type="match status" value="1"/>
</dbReference>
<evidence type="ECO:0000259" key="5">
    <source>
        <dbReference type="Pfam" id="PF04198"/>
    </source>
</evidence>
<comment type="similarity">
    <text evidence="1">Belongs to the SorC transcriptional regulatory family.</text>
</comment>
<feature type="domain" description="Sugar-binding" evidence="5">
    <location>
        <begin position="66"/>
        <end position="306"/>
    </location>
</feature>
<evidence type="ECO:0000313" key="7">
    <source>
        <dbReference type="Proteomes" id="UP001501138"/>
    </source>
</evidence>
<proteinExistence type="inferred from homology"/>
<evidence type="ECO:0000256" key="4">
    <source>
        <dbReference type="ARBA" id="ARBA00023163"/>
    </source>
</evidence>
<sequence length="315" mass="32639">MTQPDHARLLVDVSRDYYLDGRSKVEIADRRGISRFQVARLLAEAREAGVVRIEIAPPAHLDGDRARRLADLLGAQEVVIVATGNDPRRTRDAAAHALAGLLAARVRAGTTVGVSWSRTIELAAGLLGALPPCEVVQLVGALPVDGAGNSLALIERFRGMEGVRTWPVWSPLLVGDPATAAGMRRQPEVAAALDRADALDLAVVAVGAWSATGSTVYPLVTDAEREDAAAAGAVAECSGRLFATDGSPLVTPLDARVVGVTPEQLARTPEVLAVGYGEHVAPALRAAVVGGIATTIVCDDAAARALEELLGSPAA</sequence>
<keyword evidence="2" id="KW-0805">Transcription regulation</keyword>
<dbReference type="InterPro" id="IPR051054">
    <property type="entry name" value="SorC_transcr_regulators"/>
</dbReference>
<dbReference type="Gene3D" id="3.40.50.1360">
    <property type="match status" value="1"/>
</dbReference>
<dbReference type="EMBL" id="BAAAPM010000003">
    <property type="protein sequence ID" value="GAA1724226.1"/>
    <property type="molecule type" value="Genomic_DNA"/>
</dbReference>
<reference evidence="6 7" key="1">
    <citation type="journal article" date="2019" name="Int. J. Syst. Evol. Microbiol.">
        <title>The Global Catalogue of Microorganisms (GCM) 10K type strain sequencing project: providing services to taxonomists for standard genome sequencing and annotation.</title>
        <authorList>
            <consortium name="The Broad Institute Genomics Platform"/>
            <consortium name="The Broad Institute Genome Sequencing Center for Infectious Disease"/>
            <person name="Wu L."/>
            <person name="Ma J."/>
        </authorList>
    </citation>
    <scope>NUCLEOTIDE SEQUENCE [LARGE SCALE GENOMIC DNA]</scope>
    <source>
        <strain evidence="6 7">JCM 15589</strain>
    </source>
</reference>
<dbReference type="PANTHER" id="PTHR34294">
    <property type="entry name" value="TRANSCRIPTIONAL REGULATOR-RELATED"/>
    <property type="match status" value="1"/>
</dbReference>
<dbReference type="RefSeq" id="WP_344248128.1">
    <property type="nucleotide sequence ID" value="NZ_BAAAPM010000003.1"/>
</dbReference>
<protein>
    <submittedName>
        <fullName evidence="6">DeoR family transcriptional regulator</fullName>
    </submittedName>
</protein>
<gene>
    <name evidence="6" type="ORF">GCM10009809_20000</name>
</gene>
<evidence type="ECO:0000256" key="3">
    <source>
        <dbReference type="ARBA" id="ARBA00023125"/>
    </source>
</evidence>
<evidence type="ECO:0000313" key="6">
    <source>
        <dbReference type="EMBL" id="GAA1724226.1"/>
    </source>
</evidence>
<keyword evidence="3" id="KW-0238">DNA-binding</keyword>
<evidence type="ECO:0000256" key="1">
    <source>
        <dbReference type="ARBA" id="ARBA00010466"/>
    </source>
</evidence>
<dbReference type="InterPro" id="IPR007324">
    <property type="entry name" value="Sugar-bd_dom_put"/>
</dbReference>
<dbReference type="Gene3D" id="1.10.10.10">
    <property type="entry name" value="Winged helix-like DNA-binding domain superfamily/Winged helix DNA-binding domain"/>
    <property type="match status" value="1"/>
</dbReference>
<keyword evidence="7" id="KW-1185">Reference proteome</keyword>